<accession>A0ABN9D0Z3</accession>
<reference evidence="1" key="1">
    <citation type="submission" date="2023-05" db="EMBL/GenBank/DDBJ databases">
        <authorList>
            <person name="Stuckert A."/>
        </authorList>
    </citation>
    <scope>NUCLEOTIDE SEQUENCE</scope>
</reference>
<evidence type="ECO:0000313" key="1">
    <source>
        <dbReference type="EMBL" id="CAI9566126.1"/>
    </source>
</evidence>
<gene>
    <name evidence="1" type="ORF">SPARVUS_LOCUS6278095</name>
</gene>
<comment type="caution">
    <text evidence="1">The sequence shown here is derived from an EMBL/GenBank/DDBJ whole genome shotgun (WGS) entry which is preliminary data.</text>
</comment>
<proteinExistence type="predicted"/>
<sequence length="55" mass="6106">MDVHSTAIPSSVLTVKHTPRPLVKYSQHIINPLIPPHINPFLPSAISTVSVLFFF</sequence>
<dbReference type="EMBL" id="CATNWA010014018">
    <property type="protein sequence ID" value="CAI9566126.1"/>
    <property type="molecule type" value="Genomic_DNA"/>
</dbReference>
<organism evidence="1 2">
    <name type="scientific">Staurois parvus</name>
    <dbReference type="NCBI Taxonomy" id="386267"/>
    <lineage>
        <taxon>Eukaryota</taxon>
        <taxon>Metazoa</taxon>
        <taxon>Chordata</taxon>
        <taxon>Craniata</taxon>
        <taxon>Vertebrata</taxon>
        <taxon>Euteleostomi</taxon>
        <taxon>Amphibia</taxon>
        <taxon>Batrachia</taxon>
        <taxon>Anura</taxon>
        <taxon>Neobatrachia</taxon>
        <taxon>Ranoidea</taxon>
        <taxon>Ranidae</taxon>
        <taxon>Staurois</taxon>
    </lineage>
</organism>
<dbReference type="Proteomes" id="UP001162483">
    <property type="component" value="Unassembled WGS sequence"/>
</dbReference>
<name>A0ABN9D0Z3_9NEOB</name>
<protein>
    <submittedName>
        <fullName evidence="1">Uncharacterized protein</fullName>
    </submittedName>
</protein>
<keyword evidence="2" id="KW-1185">Reference proteome</keyword>
<evidence type="ECO:0000313" key="2">
    <source>
        <dbReference type="Proteomes" id="UP001162483"/>
    </source>
</evidence>